<keyword evidence="7" id="KW-0067">ATP-binding</keyword>
<sequence>MSDSLGRVVITSADGAWSGLCCDGGVRRWSEVPSTARDAAGALVSFVAGTGLYVANLYALIDKGTDVPMSTRLLVFGSVCLLTMLRRRMPVTAMIVGLVPLLIDIRLGPTVPVWILYGDLIYAAVLYSSRRTSRITMAVWSVFSGLIVILTLVRTGDLRAVSLALIVVFAFIATPLWWANSVRTHKEIAGAERARAQALTLVAELDRRAAIADERTTMARDLHDVIAGHLSAIAIQSEAALGVLARKNADPAVIGIMGSIRTNSVSALQEMRTMIGLLRSDGAAADEVAAPRRLAQLPILVDAARAAGIAVRVRENLGGTELPSAVDQAAYRIVQEALTNAMKHAPGQRVEIEVGPRDGELRVLVRNPMAAVAPAPTANGGPHRGLINMRERTAALGGNFSAGPDSGCWEVRAELPLATAGAS</sequence>
<dbReference type="CDD" id="cd16917">
    <property type="entry name" value="HATPase_UhpB-NarQ-NarX-like"/>
    <property type="match status" value="1"/>
</dbReference>
<dbReference type="PANTHER" id="PTHR24421:SF10">
    <property type="entry name" value="NITRATE_NITRITE SENSOR PROTEIN NARQ"/>
    <property type="match status" value="1"/>
</dbReference>
<feature type="transmembrane region" description="Helical" evidence="9">
    <location>
        <begin position="92"/>
        <end position="115"/>
    </location>
</feature>
<evidence type="ECO:0000256" key="1">
    <source>
        <dbReference type="ARBA" id="ARBA00000085"/>
    </source>
</evidence>
<evidence type="ECO:0000256" key="2">
    <source>
        <dbReference type="ARBA" id="ARBA00012438"/>
    </source>
</evidence>
<name>A0A318JRF4_9NOCA</name>
<organism evidence="12 13">
    <name type="scientific">Nocardia tenerifensis</name>
    <dbReference type="NCBI Taxonomy" id="228006"/>
    <lineage>
        <taxon>Bacteria</taxon>
        <taxon>Bacillati</taxon>
        <taxon>Actinomycetota</taxon>
        <taxon>Actinomycetes</taxon>
        <taxon>Mycobacteriales</taxon>
        <taxon>Nocardiaceae</taxon>
        <taxon>Nocardia</taxon>
    </lineage>
</organism>
<keyword evidence="3" id="KW-0597">Phosphoprotein</keyword>
<dbReference type="Gene3D" id="1.20.5.1930">
    <property type="match status" value="1"/>
</dbReference>
<dbReference type="EC" id="2.7.13.3" evidence="2"/>
<dbReference type="GO" id="GO:0046983">
    <property type="term" value="F:protein dimerization activity"/>
    <property type="evidence" value="ECO:0007669"/>
    <property type="project" value="InterPro"/>
</dbReference>
<feature type="transmembrane region" description="Helical" evidence="9">
    <location>
        <begin position="39"/>
        <end position="61"/>
    </location>
</feature>
<dbReference type="Pfam" id="PF07730">
    <property type="entry name" value="HisKA_3"/>
    <property type="match status" value="1"/>
</dbReference>
<dbReference type="GO" id="GO:0000155">
    <property type="term" value="F:phosphorelay sensor kinase activity"/>
    <property type="evidence" value="ECO:0007669"/>
    <property type="project" value="InterPro"/>
</dbReference>
<keyword evidence="4" id="KW-0808">Transferase</keyword>
<dbReference type="GO" id="GO:0005524">
    <property type="term" value="F:ATP binding"/>
    <property type="evidence" value="ECO:0007669"/>
    <property type="project" value="UniProtKB-KW"/>
</dbReference>
<feature type="transmembrane region" description="Helical" evidence="9">
    <location>
        <begin position="135"/>
        <end position="153"/>
    </location>
</feature>
<evidence type="ECO:0000313" key="12">
    <source>
        <dbReference type="EMBL" id="PXX54040.1"/>
    </source>
</evidence>
<reference evidence="12 13" key="1">
    <citation type="submission" date="2018-05" db="EMBL/GenBank/DDBJ databases">
        <title>Genomic Encyclopedia of Type Strains, Phase IV (KMG-IV): sequencing the most valuable type-strain genomes for metagenomic binning, comparative biology and taxonomic classification.</title>
        <authorList>
            <person name="Goeker M."/>
        </authorList>
    </citation>
    <scope>NUCLEOTIDE SEQUENCE [LARGE SCALE GENOMIC DNA]</scope>
    <source>
        <strain evidence="12 13">DSM 44704</strain>
    </source>
</reference>
<evidence type="ECO:0000256" key="3">
    <source>
        <dbReference type="ARBA" id="ARBA00022553"/>
    </source>
</evidence>
<dbReference type="InterPro" id="IPR036890">
    <property type="entry name" value="HATPase_C_sf"/>
</dbReference>
<comment type="catalytic activity">
    <reaction evidence="1">
        <text>ATP + protein L-histidine = ADP + protein N-phospho-L-histidine.</text>
        <dbReference type="EC" id="2.7.13.3"/>
    </reaction>
</comment>
<keyword evidence="6 12" id="KW-0418">Kinase</keyword>
<dbReference type="Pfam" id="PF02518">
    <property type="entry name" value="HATPase_c"/>
    <property type="match status" value="1"/>
</dbReference>
<evidence type="ECO:0000256" key="7">
    <source>
        <dbReference type="ARBA" id="ARBA00022840"/>
    </source>
</evidence>
<dbReference type="InterPro" id="IPR003594">
    <property type="entry name" value="HATPase_dom"/>
</dbReference>
<gene>
    <name evidence="12" type="ORF">DFR70_12521</name>
</gene>
<feature type="transmembrane region" description="Helical" evidence="9">
    <location>
        <begin position="160"/>
        <end position="178"/>
    </location>
</feature>
<keyword evidence="13" id="KW-1185">Reference proteome</keyword>
<evidence type="ECO:0000313" key="13">
    <source>
        <dbReference type="Proteomes" id="UP000247569"/>
    </source>
</evidence>
<dbReference type="Gene3D" id="3.30.565.10">
    <property type="entry name" value="Histidine kinase-like ATPase, C-terminal domain"/>
    <property type="match status" value="1"/>
</dbReference>
<feature type="domain" description="Histidine kinase/HSP90-like ATPase" evidence="10">
    <location>
        <begin position="328"/>
        <end position="418"/>
    </location>
</feature>
<keyword evidence="9" id="KW-0472">Membrane</keyword>
<keyword evidence="5" id="KW-0547">Nucleotide-binding</keyword>
<feature type="domain" description="Signal transduction histidine kinase subgroup 3 dimerisation and phosphoacceptor" evidence="11">
    <location>
        <begin position="214"/>
        <end position="281"/>
    </location>
</feature>
<evidence type="ECO:0000259" key="11">
    <source>
        <dbReference type="Pfam" id="PF07730"/>
    </source>
</evidence>
<protein>
    <recommendedName>
        <fullName evidence="2">histidine kinase</fullName>
        <ecNumber evidence="2">2.7.13.3</ecNumber>
    </recommendedName>
</protein>
<dbReference type="Proteomes" id="UP000247569">
    <property type="component" value="Unassembled WGS sequence"/>
</dbReference>
<dbReference type="PANTHER" id="PTHR24421">
    <property type="entry name" value="NITRATE/NITRITE SENSOR PROTEIN NARX-RELATED"/>
    <property type="match status" value="1"/>
</dbReference>
<dbReference type="InterPro" id="IPR011712">
    <property type="entry name" value="Sig_transdc_His_kin_sub3_dim/P"/>
</dbReference>
<evidence type="ECO:0000256" key="6">
    <source>
        <dbReference type="ARBA" id="ARBA00022777"/>
    </source>
</evidence>
<keyword evidence="9" id="KW-0812">Transmembrane</keyword>
<keyword evidence="8" id="KW-0902">Two-component regulatory system</keyword>
<dbReference type="EMBL" id="QJKF01000025">
    <property type="protein sequence ID" value="PXX54040.1"/>
    <property type="molecule type" value="Genomic_DNA"/>
</dbReference>
<dbReference type="AlphaFoldDB" id="A0A318JRF4"/>
<evidence type="ECO:0000256" key="9">
    <source>
        <dbReference type="SAM" id="Phobius"/>
    </source>
</evidence>
<comment type="caution">
    <text evidence="12">The sequence shown here is derived from an EMBL/GenBank/DDBJ whole genome shotgun (WGS) entry which is preliminary data.</text>
</comment>
<keyword evidence="9" id="KW-1133">Transmembrane helix</keyword>
<dbReference type="GO" id="GO:0016020">
    <property type="term" value="C:membrane"/>
    <property type="evidence" value="ECO:0007669"/>
    <property type="project" value="InterPro"/>
</dbReference>
<evidence type="ECO:0000256" key="5">
    <source>
        <dbReference type="ARBA" id="ARBA00022741"/>
    </source>
</evidence>
<dbReference type="InterPro" id="IPR050482">
    <property type="entry name" value="Sensor_HK_TwoCompSys"/>
</dbReference>
<accession>A0A318JRF4</accession>
<dbReference type="SUPFAM" id="SSF55874">
    <property type="entry name" value="ATPase domain of HSP90 chaperone/DNA topoisomerase II/histidine kinase"/>
    <property type="match status" value="1"/>
</dbReference>
<evidence type="ECO:0000256" key="8">
    <source>
        <dbReference type="ARBA" id="ARBA00023012"/>
    </source>
</evidence>
<proteinExistence type="predicted"/>
<evidence type="ECO:0000256" key="4">
    <source>
        <dbReference type="ARBA" id="ARBA00022679"/>
    </source>
</evidence>
<evidence type="ECO:0000259" key="10">
    <source>
        <dbReference type="Pfam" id="PF02518"/>
    </source>
</evidence>